<dbReference type="EMBL" id="VSSQ01000222">
    <property type="protein sequence ID" value="MPL86481.1"/>
    <property type="molecule type" value="Genomic_DNA"/>
</dbReference>
<dbReference type="AlphaFoldDB" id="A0A644V5L2"/>
<accession>A0A644V5L2</accession>
<dbReference type="Pfam" id="PF02450">
    <property type="entry name" value="LCAT"/>
    <property type="match status" value="1"/>
</dbReference>
<proteinExistence type="predicted"/>
<gene>
    <name evidence="1" type="ORF">SDC9_32462</name>
</gene>
<dbReference type="GO" id="GO:0008374">
    <property type="term" value="F:O-acyltransferase activity"/>
    <property type="evidence" value="ECO:0007669"/>
    <property type="project" value="InterPro"/>
</dbReference>
<dbReference type="PANTHER" id="PTHR11440">
    <property type="entry name" value="LECITHIN-CHOLESTEROL ACYLTRANSFERASE-RELATED"/>
    <property type="match status" value="1"/>
</dbReference>
<organism evidence="1">
    <name type="scientific">bioreactor metagenome</name>
    <dbReference type="NCBI Taxonomy" id="1076179"/>
    <lineage>
        <taxon>unclassified sequences</taxon>
        <taxon>metagenomes</taxon>
        <taxon>ecological metagenomes</taxon>
    </lineage>
</organism>
<protein>
    <recommendedName>
        <fullName evidence="2">AB hydrolase-1 domain-containing protein</fullName>
    </recommendedName>
</protein>
<dbReference type="SUPFAM" id="SSF53474">
    <property type="entry name" value="alpha/beta-Hydrolases"/>
    <property type="match status" value="1"/>
</dbReference>
<evidence type="ECO:0000313" key="1">
    <source>
        <dbReference type="EMBL" id="MPL86481.1"/>
    </source>
</evidence>
<dbReference type="InterPro" id="IPR029058">
    <property type="entry name" value="AB_hydrolase_fold"/>
</dbReference>
<sequence length="427" mass="47930">MTMTHNPVIFIPGIMGSRLYDQEGDLVWVEYSLKLTKLGEMMRIQNPLFVKNNEKDLTTLPEDEREYGTMGAFEYPYKKIIDRLCAKFPKRGAYFFSYDFRRSNKDTAKLLDQQIRRILDTTGASGADLIAHSLGGLIVSSYLEMYGKDNIGKVITLATPYEGAPDTINTALTGELTYIPGSLFDAVTKITRDVRTSFPSGTDLIPTMKYFSRHPMYHYTKNIPTDDELRDREDIITDGEPYYSPAGQIRDAGLNVYEPMTAKEYEATLQNIFGDGDALRLENNSRILPELDCSYFAVGINHQTIRSLIFSGDSNDPEITHIIYDHAGDGCVPTESATFFGYLEKLGKDPQGNERLLKTEAEHGAIVNHDTVIDWIIAVLSEKSAAHIRSDPVVIDKPAFVKTAGRQEILSKLQKLATAIKNQKNPQ</sequence>
<dbReference type="InterPro" id="IPR003386">
    <property type="entry name" value="LACT/PDAT_acylTrfase"/>
</dbReference>
<evidence type="ECO:0008006" key="2">
    <source>
        <dbReference type="Google" id="ProtNLM"/>
    </source>
</evidence>
<reference evidence="1" key="1">
    <citation type="submission" date="2019-08" db="EMBL/GenBank/DDBJ databases">
        <authorList>
            <person name="Kucharzyk K."/>
            <person name="Murdoch R.W."/>
            <person name="Higgins S."/>
            <person name="Loffler F."/>
        </authorList>
    </citation>
    <scope>NUCLEOTIDE SEQUENCE</scope>
</reference>
<comment type="caution">
    <text evidence="1">The sequence shown here is derived from an EMBL/GenBank/DDBJ whole genome shotgun (WGS) entry which is preliminary data.</text>
</comment>
<name>A0A644V5L2_9ZZZZ</name>
<dbReference type="Gene3D" id="3.40.50.1820">
    <property type="entry name" value="alpha/beta hydrolase"/>
    <property type="match status" value="1"/>
</dbReference>
<dbReference type="GO" id="GO:0006629">
    <property type="term" value="P:lipid metabolic process"/>
    <property type="evidence" value="ECO:0007669"/>
    <property type="project" value="InterPro"/>
</dbReference>